<proteinExistence type="predicted"/>
<evidence type="ECO:0000256" key="1">
    <source>
        <dbReference type="SAM" id="Phobius"/>
    </source>
</evidence>
<feature type="transmembrane region" description="Helical" evidence="1">
    <location>
        <begin position="6"/>
        <end position="28"/>
    </location>
</feature>
<keyword evidence="1" id="KW-0472">Membrane</keyword>
<organism evidence="2 3">
    <name type="scientific">Ornithinibacter aureus</name>
    <dbReference type="NCBI Taxonomy" id="622664"/>
    <lineage>
        <taxon>Bacteria</taxon>
        <taxon>Bacillati</taxon>
        <taxon>Actinomycetota</taxon>
        <taxon>Actinomycetes</taxon>
        <taxon>Micrococcales</taxon>
        <taxon>Intrasporangiaceae</taxon>
        <taxon>Ornithinibacter</taxon>
    </lineage>
</organism>
<name>A0ABP8K7Q6_9MICO</name>
<gene>
    <name evidence="2" type="ORF">GCM10023153_29830</name>
</gene>
<dbReference type="Pfam" id="PF10724">
    <property type="entry name" value="DUF2516"/>
    <property type="match status" value="1"/>
</dbReference>
<comment type="caution">
    <text evidence="2">The sequence shown here is derived from an EMBL/GenBank/DDBJ whole genome shotgun (WGS) entry which is preliminary data.</text>
</comment>
<dbReference type="Proteomes" id="UP001500390">
    <property type="component" value="Unassembled WGS sequence"/>
</dbReference>
<dbReference type="EMBL" id="BAABFX010000042">
    <property type="protein sequence ID" value="GAA4401472.1"/>
    <property type="molecule type" value="Genomic_DNA"/>
</dbReference>
<evidence type="ECO:0000313" key="3">
    <source>
        <dbReference type="Proteomes" id="UP001500390"/>
    </source>
</evidence>
<keyword evidence="1" id="KW-1133">Transmembrane helix</keyword>
<sequence length="106" mass="11136">MNALATLQSYIVLALSVVALGVEAWAFVDCLRRRPDAFVAAGKRTKQFWMLITGLAVLLGFVALGGVGFLAIIAIVAAGVYLADVKPALDQVMGRGSGNQGPYGPW</sequence>
<accession>A0ABP8K7Q6</accession>
<evidence type="ECO:0000313" key="2">
    <source>
        <dbReference type="EMBL" id="GAA4401472.1"/>
    </source>
</evidence>
<keyword evidence="3" id="KW-1185">Reference proteome</keyword>
<protein>
    <submittedName>
        <fullName evidence="2">DUF2516 family protein</fullName>
    </submittedName>
</protein>
<reference evidence="3" key="1">
    <citation type="journal article" date="2019" name="Int. J. Syst. Evol. Microbiol.">
        <title>The Global Catalogue of Microorganisms (GCM) 10K type strain sequencing project: providing services to taxonomists for standard genome sequencing and annotation.</title>
        <authorList>
            <consortium name="The Broad Institute Genomics Platform"/>
            <consortium name="The Broad Institute Genome Sequencing Center for Infectious Disease"/>
            <person name="Wu L."/>
            <person name="Ma J."/>
        </authorList>
    </citation>
    <scope>NUCLEOTIDE SEQUENCE [LARGE SCALE GENOMIC DNA]</scope>
    <source>
        <strain evidence="3">JCM 17738</strain>
    </source>
</reference>
<dbReference type="RefSeq" id="WP_159902966.1">
    <property type="nucleotide sequence ID" value="NZ_BAABFX010000042.1"/>
</dbReference>
<keyword evidence="1" id="KW-0812">Transmembrane</keyword>
<feature type="transmembrane region" description="Helical" evidence="1">
    <location>
        <begin position="48"/>
        <end position="81"/>
    </location>
</feature>
<dbReference type="InterPro" id="IPR019662">
    <property type="entry name" value="DUF2516"/>
</dbReference>